<accession>A0ABR3FQK6</accession>
<dbReference type="PROSITE" id="PS50089">
    <property type="entry name" value="ZF_RING_2"/>
    <property type="match status" value="1"/>
</dbReference>
<keyword evidence="3" id="KW-0862">Zinc</keyword>
<keyword evidence="2 4" id="KW-0863">Zinc-finger</keyword>
<dbReference type="InterPro" id="IPR001841">
    <property type="entry name" value="Znf_RING"/>
</dbReference>
<dbReference type="InterPro" id="IPR018957">
    <property type="entry name" value="Znf_C3HC4_RING-type"/>
</dbReference>
<dbReference type="EMBL" id="JBAHYK010000141">
    <property type="protein sequence ID" value="KAL0577732.1"/>
    <property type="molecule type" value="Genomic_DNA"/>
</dbReference>
<reference evidence="6 7" key="1">
    <citation type="submission" date="2024-02" db="EMBL/GenBank/DDBJ databases">
        <title>A draft genome for the cacao thread blight pathogen Marasmius crinis-equi.</title>
        <authorList>
            <person name="Cohen S.P."/>
            <person name="Baruah I.K."/>
            <person name="Amoako-Attah I."/>
            <person name="Bukari Y."/>
            <person name="Meinhardt L.W."/>
            <person name="Bailey B.A."/>
        </authorList>
    </citation>
    <scope>NUCLEOTIDE SEQUENCE [LARGE SCALE GENOMIC DNA]</scope>
    <source>
        <strain evidence="6 7">GH-76</strain>
    </source>
</reference>
<organism evidence="6 7">
    <name type="scientific">Marasmius crinis-equi</name>
    <dbReference type="NCBI Taxonomy" id="585013"/>
    <lineage>
        <taxon>Eukaryota</taxon>
        <taxon>Fungi</taxon>
        <taxon>Dikarya</taxon>
        <taxon>Basidiomycota</taxon>
        <taxon>Agaricomycotina</taxon>
        <taxon>Agaricomycetes</taxon>
        <taxon>Agaricomycetidae</taxon>
        <taxon>Agaricales</taxon>
        <taxon>Marasmiineae</taxon>
        <taxon>Marasmiaceae</taxon>
        <taxon>Marasmius</taxon>
    </lineage>
</organism>
<dbReference type="Pfam" id="PF00097">
    <property type="entry name" value="zf-C3HC4"/>
    <property type="match status" value="1"/>
</dbReference>
<proteinExistence type="predicted"/>
<evidence type="ECO:0000313" key="6">
    <source>
        <dbReference type="EMBL" id="KAL0577732.1"/>
    </source>
</evidence>
<dbReference type="SUPFAM" id="SSF57850">
    <property type="entry name" value="RING/U-box"/>
    <property type="match status" value="1"/>
</dbReference>
<dbReference type="InterPro" id="IPR013083">
    <property type="entry name" value="Znf_RING/FYVE/PHD"/>
</dbReference>
<feature type="domain" description="RING-type" evidence="5">
    <location>
        <begin position="71"/>
        <end position="136"/>
    </location>
</feature>
<gene>
    <name evidence="6" type="ORF">V5O48_004281</name>
</gene>
<evidence type="ECO:0000259" key="5">
    <source>
        <dbReference type="PROSITE" id="PS50089"/>
    </source>
</evidence>
<name>A0ABR3FQK6_9AGAR</name>
<evidence type="ECO:0000256" key="1">
    <source>
        <dbReference type="ARBA" id="ARBA00022723"/>
    </source>
</evidence>
<comment type="caution">
    <text evidence="6">The sequence shown here is derived from an EMBL/GenBank/DDBJ whole genome shotgun (WGS) entry which is preliminary data.</text>
</comment>
<evidence type="ECO:0000256" key="4">
    <source>
        <dbReference type="PROSITE-ProRule" id="PRU00175"/>
    </source>
</evidence>
<evidence type="ECO:0000256" key="3">
    <source>
        <dbReference type="ARBA" id="ARBA00022833"/>
    </source>
</evidence>
<sequence length="217" mass="23515">MTSLPAIDISVLEDFNSPGLRDRIRELVFEQLGSNTGSGQLSFSQKEDLIASFPRLEEKELISLGHQDSVCPICFNSLLAILAEEEVAIAMDSPAHPVEELGVTRLSQSWQCGHIFCRRDISRWVMDGHDSCPTCRRALIKTPESGSGSAAEGATPTVNAEDAYSNPADILNILEHIIGDGELLGAEGGRFIPNSLFGAQQGRTSTNLSNEYSAMYS</sequence>
<evidence type="ECO:0000256" key="2">
    <source>
        <dbReference type="ARBA" id="ARBA00022771"/>
    </source>
</evidence>
<evidence type="ECO:0000313" key="7">
    <source>
        <dbReference type="Proteomes" id="UP001465976"/>
    </source>
</evidence>
<protein>
    <recommendedName>
        <fullName evidence="5">RING-type domain-containing protein</fullName>
    </recommendedName>
</protein>
<dbReference type="Gene3D" id="3.30.40.10">
    <property type="entry name" value="Zinc/RING finger domain, C3HC4 (zinc finger)"/>
    <property type="match status" value="1"/>
</dbReference>
<keyword evidence="7" id="KW-1185">Reference proteome</keyword>
<dbReference type="Proteomes" id="UP001465976">
    <property type="component" value="Unassembled WGS sequence"/>
</dbReference>
<keyword evidence="1" id="KW-0479">Metal-binding</keyword>